<feature type="binding site" evidence="6">
    <location>
        <position position="158"/>
    </location>
    <ligand>
        <name>NAD(+)</name>
        <dbReference type="ChEBI" id="CHEBI:57540"/>
    </ligand>
</feature>
<dbReference type="PANTHER" id="PTHR20275:SF0">
    <property type="entry name" value="NAD KINASE"/>
    <property type="match status" value="1"/>
</dbReference>
<dbReference type="PANTHER" id="PTHR20275">
    <property type="entry name" value="NAD KINASE"/>
    <property type="match status" value="1"/>
</dbReference>
<protein>
    <recommendedName>
        <fullName evidence="6">NAD kinase</fullName>
        <ecNumber evidence="6">2.7.1.23</ecNumber>
    </recommendedName>
    <alternativeName>
        <fullName evidence="6">ATP-dependent NAD kinase</fullName>
    </alternativeName>
</protein>
<keyword evidence="4 6" id="KW-0520">NAD</keyword>
<feature type="binding site" evidence="6">
    <location>
        <begin position="54"/>
        <end position="55"/>
    </location>
    <ligand>
        <name>NAD(+)</name>
        <dbReference type="ChEBI" id="CHEBI:57540"/>
    </ligand>
</feature>
<evidence type="ECO:0000256" key="3">
    <source>
        <dbReference type="ARBA" id="ARBA00022857"/>
    </source>
</evidence>
<evidence type="ECO:0000256" key="2">
    <source>
        <dbReference type="ARBA" id="ARBA00022777"/>
    </source>
</evidence>
<keyword evidence="6" id="KW-0547">Nucleotide-binding</keyword>
<keyword evidence="6" id="KW-0963">Cytoplasm</keyword>
<feature type="active site" description="Proton acceptor" evidence="6">
    <location>
        <position position="54"/>
    </location>
</feature>
<accession>A0ABT9N893</accession>
<comment type="cofactor">
    <cofactor evidence="6">
        <name>a divalent metal cation</name>
        <dbReference type="ChEBI" id="CHEBI:60240"/>
    </cofactor>
</comment>
<dbReference type="Proteomes" id="UP001235966">
    <property type="component" value="Unassembled WGS sequence"/>
</dbReference>
<dbReference type="NCBIfam" id="NF002892">
    <property type="entry name" value="PRK03372.1"/>
    <property type="match status" value="1"/>
</dbReference>
<dbReference type="EC" id="2.7.1.23" evidence="6"/>
<dbReference type="HAMAP" id="MF_00361">
    <property type="entry name" value="NAD_kinase"/>
    <property type="match status" value="1"/>
</dbReference>
<evidence type="ECO:0000256" key="1">
    <source>
        <dbReference type="ARBA" id="ARBA00022679"/>
    </source>
</evidence>
<reference evidence="7 8" key="1">
    <citation type="submission" date="2023-07" db="EMBL/GenBank/DDBJ databases">
        <title>Sequencing the genomes of 1000 actinobacteria strains.</title>
        <authorList>
            <person name="Klenk H.-P."/>
        </authorList>
    </citation>
    <scope>NUCLEOTIDE SEQUENCE [LARGE SCALE GENOMIC DNA]</scope>
    <source>
        <strain evidence="7 8">DSM 102162</strain>
    </source>
</reference>
<dbReference type="SUPFAM" id="SSF111331">
    <property type="entry name" value="NAD kinase/diacylglycerol kinase-like"/>
    <property type="match status" value="1"/>
</dbReference>
<evidence type="ECO:0000256" key="6">
    <source>
        <dbReference type="HAMAP-Rule" id="MF_00361"/>
    </source>
</evidence>
<keyword evidence="8" id="KW-1185">Reference proteome</keyword>
<dbReference type="InterPro" id="IPR016064">
    <property type="entry name" value="NAD/diacylglycerol_kinase_sf"/>
</dbReference>
<keyword evidence="3 6" id="KW-0521">NADP</keyword>
<evidence type="ECO:0000313" key="7">
    <source>
        <dbReference type="EMBL" id="MDP9799931.1"/>
    </source>
</evidence>
<dbReference type="InterPro" id="IPR017437">
    <property type="entry name" value="ATP-NAD_kinase_PpnK-typ_C"/>
</dbReference>
<feature type="binding site" evidence="6">
    <location>
        <begin position="169"/>
        <end position="174"/>
    </location>
    <ligand>
        <name>NAD(+)</name>
        <dbReference type="ChEBI" id="CHEBI:57540"/>
    </ligand>
</feature>
<feature type="binding site" evidence="6">
    <location>
        <position position="59"/>
    </location>
    <ligand>
        <name>NAD(+)</name>
        <dbReference type="ChEBI" id="CHEBI:57540"/>
    </ligand>
</feature>
<dbReference type="RefSeq" id="WP_307013864.1">
    <property type="nucleotide sequence ID" value="NZ_JAUSQW010000001.1"/>
</dbReference>
<dbReference type="Gene3D" id="2.60.200.30">
    <property type="entry name" value="Probable inorganic polyphosphate/atp-NAD kinase, domain 2"/>
    <property type="match status" value="1"/>
</dbReference>
<sequence length="278" mass="30161">MRKIALLTHEWRQDALERARSAKERLGKAGITVVDATCSSDVADAELLLVAGGDGTILRGAEFTRGTKVPILGINFGHVGFLAEAEPSSMDEVVTAVIEHQWTVEDRMTLDLDITLENGEVIHDWAVNEASIEKAHGARTINLGIGVDGRGLSTYNADAALISTPTGSTAYNFSAQGPVVWPDVEAMIFNPIAAHALFTRPLVVGPNSVIQVQVYSRDAIIWCDGRRPVDVVGGAQIEARHSSERVYLARLNDSPFSSRLVRKFHLPVAGWRKRGADD</sequence>
<keyword evidence="1 6" id="KW-0808">Transferase</keyword>
<comment type="similarity">
    <text evidence="6">Belongs to the NAD kinase family.</text>
</comment>
<comment type="subcellular location">
    <subcellularLocation>
        <location evidence="6">Cytoplasm</location>
    </subcellularLocation>
</comment>
<name>A0ABT9N893_9ACTO</name>
<gene>
    <name evidence="6" type="primary">nadK</name>
    <name evidence="7" type="ORF">J2S49_000007</name>
</gene>
<evidence type="ECO:0000313" key="8">
    <source>
        <dbReference type="Proteomes" id="UP001235966"/>
    </source>
</evidence>
<dbReference type="InterPro" id="IPR002504">
    <property type="entry name" value="NADK"/>
</dbReference>
<dbReference type="InterPro" id="IPR017438">
    <property type="entry name" value="ATP-NAD_kinase_N"/>
</dbReference>
<dbReference type="Gene3D" id="3.40.50.10330">
    <property type="entry name" value="Probable inorganic polyphosphate/atp-NAD kinase, domain 1"/>
    <property type="match status" value="1"/>
</dbReference>
<evidence type="ECO:0000256" key="5">
    <source>
        <dbReference type="ARBA" id="ARBA00047925"/>
    </source>
</evidence>
<comment type="function">
    <text evidence="6">Involved in the regulation of the intracellular balance of NAD and NADP, and is a key enzyme in the biosynthesis of NADP. Catalyzes specifically the phosphorylation on 2'-hydroxyl of the adenosine moiety of NAD to yield NADP.</text>
</comment>
<dbReference type="EMBL" id="JAUSQW010000001">
    <property type="protein sequence ID" value="MDP9799931.1"/>
    <property type="molecule type" value="Genomic_DNA"/>
</dbReference>
<dbReference type="Pfam" id="PF01513">
    <property type="entry name" value="NAD_kinase"/>
    <property type="match status" value="1"/>
</dbReference>
<comment type="caution">
    <text evidence="6">Lacks conserved residue(s) required for the propagation of feature annotation.</text>
</comment>
<feature type="binding site" evidence="6">
    <location>
        <begin position="128"/>
        <end position="129"/>
    </location>
    <ligand>
        <name>NAD(+)</name>
        <dbReference type="ChEBI" id="CHEBI:57540"/>
    </ligand>
</feature>
<dbReference type="Pfam" id="PF20143">
    <property type="entry name" value="NAD_kinase_C"/>
    <property type="match status" value="1"/>
</dbReference>
<proteinExistence type="inferred from homology"/>
<keyword evidence="6" id="KW-0067">ATP-binding</keyword>
<feature type="binding site" evidence="6">
    <location>
        <position position="193"/>
    </location>
    <ligand>
        <name>NAD(+)</name>
        <dbReference type="ChEBI" id="CHEBI:57540"/>
    </ligand>
</feature>
<evidence type="ECO:0000256" key="4">
    <source>
        <dbReference type="ARBA" id="ARBA00023027"/>
    </source>
</evidence>
<comment type="catalytic activity">
    <reaction evidence="5 6">
        <text>NAD(+) + ATP = ADP + NADP(+) + H(+)</text>
        <dbReference type="Rhea" id="RHEA:18629"/>
        <dbReference type="ChEBI" id="CHEBI:15378"/>
        <dbReference type="ChEBI" id="CHEBI:30616"/>
        <dbReference type="ChEBI" id="CHEBI:57540"/>
        <dbReference type="ChEBI" id="CHEBI:58349"/>
        <dbReference type="ChEBI" id="CHEBI:456216"/>
        <dbReference type="EC" id="2.7.1.23"/>
    </reaction>
</comment>
<feature type="binding site" evidence="6">
    <location>
        <position position="139"/>
    </location>
    <ligand>
        <name>NAD(+)</name>
        <dbReference type="ChEBI" id="CHEBI:57540"/>
    </ligand>
</feature>
<comment type="caution">
    <text evidence="7">The sequence shown here is derived from an EMBL/GenBank/DDBJ whole genome shotgun (WGS) entry which is preliminary data.</text>
</comment>
<keyword evidence="2 6" id="KW-0418">Kinase</keyword>
<dbReference type="GO" id="GO:0003951">
    <property type="term" value="F:NAD+ kinase activity"/>
    <property type="evidence" value="ECO:0007669"/>
    <property type="project" value="UniProtKB-EC"/>
</dbReference>
<organism evidence="7 8">
    <name type="scientific">Arcanobacterium wilhelmae</name>
    <dbReference type="NCBI Taxonomy" id="1803177"/>
    <lineage>
        <taxon>Bacteria</taxon>
        <taxon>Bacillati</taxon>
        <taxon>Actinomycetota</taxon>
        <taxon>Actinomycetes</taxon>
        <taxon>Actinomycetales</taxon>
        <taxon>Actinomycetaceae</taxon>
        <taxon>Arcanobacterium</taxon>
    </lineage>
</organism>